<protein>
    <recommendedName>
        <fullName evidence="4">Band 7 domain-containing protein</fullName>
    </recommendedName>
</protein>
<evidence type="ECO:0000313" key="3">
    <source>
        <dbReference type="Proteomes" id="UP000645217"/>
    </source>
</evidence>
<feature type="region of interest" description="Disordered" evidence="1">
    <location>
        <begin position="1"/>
        <end position="32"/>
    </location>
</feature>
<organism evidence="2 3">
    <name type="scientific">Sphaerisporangium melleum</name>
    <dbReference type="NCBI Taxonomy" id="321316"/>
    <lineage>
        <taxon>Bacteria</taxon>
        <taxon>Bacillati</taxon>
        <taxon>Actinomycetota</taxon>
        <taxon>Actinomycetes</taxon>
        <taxon>Streptosporangiales</taxon>
        <taxon>Streptosporangiaceae</taxon>
        <taxon>Sphaerisporangium</taxon>
    </lineage>
</organism>
<dbReference type="EMBL" id="BMNT01000014">
    <property type="protein sequence ID" value="GGK85219.1"/>
    <property type="molecule type" value="Genomic_DNA"/>
</dbReference>
<keyword evidence="3" id="KW-1185">Reference proteome</keyword>
<reference evidence="2" key="2">
    <citation type="submission" date="2020-09" db="EMBL/GenBank/DDBJ databases">
        <authorList>
            <person name="Sun Q."/>
            <person name="Ohkuma M."/>
        </authorList>
    </citation>
    <scope>NUCLEOTIDE SEQUENCE</scope>
    <source>
        <strain evidence="2">JCM 13064</strain>
    </source>
</reference>
<evidence type="ECO:0000313" key="2">
    <source>
        <dbReference type="EMBL" id="GGK85219.1"/>
    </source>
</evidence>
<feature type="region of interest" description="Disordered" evidence="1">
    <location>
        <begin position="324"/>
        <end position="346"/>
    </location>
</feature>
<dbReference type="AlphaFoldDB" id="A0A917R2N3"/>
<accession>A0A917R2N3</accession>
<sequence length="346" mass="39333">MSEPATPDLNATALDTKPTTGREQGPDEVAPRRPLDFAADLRQIANTQNIHHWNRYRPPPVPLILLEEPVASASQAPIVPGRALLYSDVTGEVHHLPRPPMSYPWRRYRFRYEVDLSDHYVTFRVEVPSRSEASRFRLVIDVGWRVTDPVRIVKSRIRDGNEIVLSRVTEAVRPICRGYEIEEDSALERHLTESLGLGRVHDYPEGISMFRFSAQVAQKRPVSEQTAAARMAVFGLRSQLRTEEDLILMLLQRAPDRVGDVIADIRRRKEMTMQSRIELFNKMVDNDLIQEAEMESIRQLILRPVESVGIIESVRNIESVGNFSITTHTGTPDDDNPVSEEDGKPS</sequence>
<gene>
    <name evidence="2" type="ORF">GCM10007964_29660</name>
</gene>
<reference evidence="2" key="1">
    <citation type="journal article" date="2014" name="Int. J. Syst. Evol. Microbiol.">
        <title>Complete genome sequence of Corynebacterium casei LMG S-19264T (=DSM 44701T), isolated from a smear-ripened cheese.</title>
        <authorList>
            <consortium name="US DOE Joint Genome Institute (JGI-PGF)"/>
            <person name="Walter F."/>
            <person name="Albersmeier A."/>
            <person name="Kalinowski J."/>
            <person name="Ruckert C."/>
        </authorList>
    </citation>
    <scope>NUCLEOTIDE SEQUENCE</scope>
    <source>
        <strain evidence="2">JCM 13064</strain>
    </source>
</reference>
<evidence type="ECO:0000256" key="1">
    <source>
        <dbReference type="SAM" id="MobiDB-lite"/>
    </source>
</evidence>
<proteinExistence type="predicted"/>
<dbReference type="Proteomes" id="UP000645217">
    <property type="component" value="Unassembled WGS sequence"/>
</dbReference>
<comment type="caution">
    <text evidence="2">The sequence shown here is derived from an EMBL/GenBank/DDBJ whole genome shotgun (WGS) entry which is preliminary data.</text>
</comment>
<name>A0A917R2N3_9ACTN</name>
<evidence type="ECO:0008006" key="4">
    <source>
        <dbReference type="Google" id="ProtNLM"/>
    </source>
</evidence>